<evidence type="ECO:0000313" key="3">
    <source>
        <dbReference type="Proteomes" id="UP001498421"/>
    </source>
</evidence>
<proteinExistence type="predicted"/>
<name>A0ABR1H8X9_9HYPO</name>
<dbReference type="EMBL" id="JAZAVK010000183">
    <property type="protein sequence ID" value="KAK7417579.1"/>
    <property type="molecule type" value="Genomic_DNA"/>
</dbReference>
<dbReference type="Proteomes" id="UP001498421">
    <property type="component" value="Unassembled WGS sequence"/>
</dbReference>
<gene>
    <name evidence="2" type="ORF">QQZ08_011584</name>
</gene>
<evidence type="ECO:0000256" key="1">
    <source>
        <dbReference type="SAM" id="MobiDB-lite"/>
    </source>
</evidence>
<reference evidence="2 3" key="1">
    <citation type="journal article" date="2025" name="Microbiol. Resour. Announc.">
        <title>Draft genome sequences for Neonectria magnoliae and Neonectria punicea, canker pathogens of Liriodendron tulipifera and Acer saccharum in West Virginia.</title>
        <authorList>
            <person name="Petronek H.M."/>
            <person name="Kasson M.T."/>
            <person name="Metheny A.M."/>
            <person name="Stauder C.M."/>
            <person name="Lovett B."/>
            <person name="Lynch S.C."/>
            <person name="Garnas J.R."/>
            <person name="Kasson L.R."/>
            <person name="Stajich J.E."/>
        </authorList>
    </citation>
    <scope>NUCLEOTIDE SEQUENCE [LARGE SCALE GENOMIC DNA]</scope>
    <source>
        <strain evidence="2 3">NRRL 64651</strain>
    </source>
</reference>
<organism evidence="2 3">
    <name type="scientific">Neonectria magnoliae</name>
    <dbReference type="NCBI Taxonomy" id="2732573"/>
    <lineage>
        <taxon>Eukaryota</taxon>
        <taxon>Fungi</taxon>
        <taxon>Dikarya</taxon>
        <taxon>Ascomycota</taxon>
        <taxon>Pezizomycotina</taxon>
        <taxon>Sordariomycetes</taxon>
        <taxon>Hypocreomycetidae</taxon>
        <taxon>Hypocreales</taxon>
        <taxon>Nectriaceae</taxon>
        <taxon>Neonectria</taxon>
    </lineage>
</organism>
<protein>
    <submittedName>
        <fullName evidence="2">Uncharacterized protein</fullName>
    </submittedName>
</protein>
<sequence length="278" mass="31045">MAATLLGEASRAIEFTTIEKLFEEIHCTVGDMLRVHGVSAQQFAEIDKARGERSSPRFHHFDASSKTLIITIPTPLHECLHPPLLYAIGDAISRMGLFNAWRPMGNATLRALQNASGGDGGESDSSGGPKPERRGNAWPTLVIEAGYSQTLPGLRKKMRWWFEASDHQVKIVLLVKFERERDTRIIIEKHIEAPAQIRPGATTTRAAAQLQPTCTQVITITEDPSNPLSYNITRGALRLEFHLLFLRQPRQGEGDIVISIQQLQEYAGDVWYTFMTSQ</sequence>
<accession>A0ABR1H8X9</accession>
<comment type="caution">
    <text evidence="2">The sequence shown here is derived from an EMBL/GenBank/DDBJ whole genome shotgun (WGS) entry which is preliminary data.</text>
</comment>
<keyword evidence="3" id="KW-1185">Reference proteome</keyword>
<evidence type="ECO:0000313" key="2">
    <source>
        <dbReference type="EMBL" id="KAK7417579.1"/>
    </source>
</evidence>
<feature type="region of interest" description="Disordered" evidence="1">
    <location>
        <begin position="112"/>
        <end position="137"/>
    </location>
</feature>